<reference evidence="1" key="3">
    <citation type="submission" date="2025-09" db="UniProtKB">
        <authorList>
            <consortium name="Ensembl"/>
        </authorList>
    </citation>
    <scope>IDENTIFICATION</scope>
</reference>
<name>A0A8C6LBB3_NOTFU</name>
<evidence type="ECO:0000313" key="2">
    <source>
        <dbReference type="Proteomes" id="UP000694548"/>
    </source>
</evidence>
<accession>A0A8C6LBB3</accession>
<dbReference type="Ensembl" id="ENSNFUT00015017160.1">
    <property type="protein sequence ID" value="ENSNFUP00015016383.1"/>
    <property type="gene ID" value="ENSNFUG00015007858.1"/>
</dbReference>
<keyword evidence="2" id="KW-1185">Reference proteome</keyword>
<reference evidence="1" key="2">
    <citation type="submission" date="2025-08" db="UniProtKB">
        <authorList>
            <consortium name="Ensembl"/>
        </authorList>
    </citation>
    <scope>IDENTIFICATION</scope>
</reference>
<dbReference type="AlphaFoldDB" id="A0A8C6LBB3"/>
<protein>
    <submittedName>
        <fullName evidence="1">Uncharacterized protein</fullName>
    </submittedName>
</protein>
<evidence type="ECO:0000313" key="1">
    <source>
        <dbReference type="Ensembl" id="ENSNFUP00015016383.1"/>
    </source>
</evidence>
<dbReference type="Proteomes" id="UP000694548">
    <property type="component" value="Chromosome sgr12"/>
</dbReference>
<proteinExistence type="predicted"/>
<sequence>SLFRFPHPTPINPCVSSSVIVKFCHAAPKGVCPPQSLCNAHGPPQHSSFSSQLILFKKQNLRPVFTFNLNIVACRSSAVTPRVIMTPLSYAPRRNIYL</sequence>
<reference evidence="1" key="1">
    <citation type="submission" date="2014-08" db="EMBL/GenBank/DDBJ databases">
        <authorList>
            <person name="Senf B."/>
            <person name="Petzold A."/>
            <person name="Downie B.R."/>
            <person name="Koch P."/>
            <person name="Platzer M."/>
        </authorList>
    </citation>
    <scope>NUCLEOTIDE SEQUENCE [LARGE SCALE GENOMIC DNA]</scope>
    <source>
        <strain evidence="1">GRZ</strain>
    </source>
</reference>
<organism evidence="1 2">
    <name type="scientific">Nothobranchius furzeri</name>
    <name type="common">Turquoise killifish</name>
    <dbReference type="NCBI Taxonomy" id="105023"/>
    <lineage>
        <taxon>Eukaryota</taxon>
        <taxon>Metazoa</taxon>
        <taxon>Chordata</taxon>
        <taxon>Craniata</taxon>
        <taxon>Vertebrata</taxon>
        <taxon>Euteleostomi</taxon>
        <taxon>Actinopterygii</taxon>
        <taxon>Neopterygii</taxon>
        <taxon>Teleostei</taxon>
        <taxon>Neoteleostei</taxon>
        <taxon>Acanthomorphata</taxon>
        <taxon>Ovalentaria</taxon>
        <taxon>Atherinomorphae</taxon>
        <taxon>Cyprinodontiformes</taxon>
        <taxon>Nothobranchiidae</taxon>
        <taxon>Nothobranchius</taxon>
    </lineage>
</organism>